<dbReference type="InterPro" id="IPR017972">
    <property type="entry name" value="Cyt_P450_CS"/>
</dbReference>
<organism evidence="12 13">
    <name type="scientific">Parasponia andersonii</name>
    <name type="common">Sponia andersonii</name>
    <dbReference type="NCBI Taxonomy" id="3476"/>
    <lineage>
        <taxon>Eukaryota</taxon>
        <taxon>Viridiplantae</taxon>
        <taxon>Streptophyta</taxon>
        <taxon>Embryophyta</taxon>
        <taxon>Tracheophyta</taxon>
        <taxon>Spermatophyta</taxon>
        <taxon>Magnoliopsida</taxon>
        <taxon>eudicotyledons</taxon>
        <taxon>Gunneridae</taxon>
        <taxon>Pentapetalae</taxon>
        <taxon>rosids</taxon>
        <taxon>fabids</taxon>
        <taxon>Rosales</taxon>
        <taxon>Cannabaceae</taxon>
        <taxon>Parasponia</taxon>
    </lineage>
</organism>
<keyword evidence="9" id="KW-0472">Membrane</keyword>
<evidence type="ECO:0000313" key="13">
    <source>
        <dbReference type="Proteomes" id="UP000237105"/>
    </source>
</evidence>
<dbReference type="PROSITE" id="PS00086">
    <property type="entry name" value="CYTOCHROME_P450"/>
    <property type="match status" value="1"/>
</dbReference>
<evidence type="ECO:0000256" key="5">
    <source>
        <dbReference type="ARBA" id="ARBA00022723"/>
    </source>
</evidence>
<dbReference type="EMBL" id="JXTB01000152">
    <property type="protein sequence ID" value="PON58136.1"/>
    <property type="molecule type" value="Genomic_DNA"/>
</dbReference>
<dbReference type="Pfam" id="PF00067">
    <property type="entry name" value="p450"/>
    <property type="match status" value="1"/>
</dbReference>
<keyword evidence="13" id="KW-1185">Reference proteome</keyword>
<evidence type="ECO:0000256" key="9">
    <source>
        <dbReference type="ARBA" id="ARBA00023136"/>
    </source>
</evidence>
<comment type="subcellular location">
    <subcellularLocation>
        <location evidence="2">Membrane</location>
    </subcellularLocation>
</comment>
<dbReference type="OrthoDB" id="1103324at2759"/>
<keyword evidence="8 11" id="KW-0503">Monooxygenase</keyword>
<evidence type="ECO:0000256" key="7">
    <source>
        <dbReference type="ARBA" id="ARBA00023004"/>
    </source>
</evidence>
<dbReference type="InterPro" id="IPR001128">
    <property type="entry name" value="Cyt_P450"/>
</dbReference>
<evidence type="ECO:0000256" key="8">
    <source>
        <dbReference type="ARBA" id="ARBA00023033"/>
    </source>
</evidence>
<proteinExistence type="inferred from homology"/>
<feature type="binding site" description="axial binding residue" evidence="10">
    <location>
        <position position="456"/>
    </location>
    <ligand>
        <name>heme</name>
        <dbReference type="ChEBI" id="CHEBI:30413"/>
    </ligand>
    <ligandPart>
        <name>Fe</name>
        <dbReference type="ChEBI" id="CHEBI:18248"/>
    </ligandPart>
</feature>
<accession>A0A2P5CAP4</accession>
<reference evidence="13" key="1">
    <citation type="submission" date="2016-06" db="EMBL/GenBank/DDBJ databases">
        <title>Parallel loss of symbiosis genes in relatives of nitrogen-fixing non-legume Parasponia.</title>
        <authorList>
            <person name="Van Velzen R."/>
            <person name="Holmer R."/>
            <person name="Bu F."/>
            <person name="Rutten L."/>
            <person name="Van Zeijl A."/>
            <person name="Liu W."/>
            <person name="Santuari L."/>
            <person name="Cao Q."/>
            <person name="Sharma T."/>
            <person name="Shen D."/>
            <person name="Roswanjaya Y."/>
            <person name="Wardhani T."/>
            <person name="Kalhor M.S."/>
            <person name="Jansen J."/>
            <person name="Van den Hoogen J."/>
            <person name="Gungor B."/>
            <person name="Hartog M."/>
            <person name="Hontelez J."/>
            <person name="Verver J."/>
            <person name="Yang W.-C."/>
            <person name="Schijlen E."/>
            <person name="Repin R."/>
            <person name="Schilthuizen M."/>
            <person name="Schranz E."/>
            <person name="Heidstra R."/>
            <person name="Miyata K."/>
            <person name="Fedorova E."/>
            <person name="Kohlen W."/>
            <person name="Bisseling T."/>
            <person name="Smit S."/>
            <person name="Geurts R."/>
        </authorList>
    </citation>
    <scope>NUCLEOTIDE SEQUENCE [LARGE SCALE GENOMIC DNA]</scope>
    <source>
        <strain evidence="13">cv. WU1-14</strain>
    </source>
</reference>
<comment type="cofactor">
    <cofactor evidence="1 10">
        <name>heme</name>
        <dbReference type="ChEBI" id="CHEBI:30413"/>
    </cofactor>
</comment>
<keyword evidence="4 10" id="KW-0349">Heme</keyword>
<keyword evidence="5 10" id="KW-0479">Metal-binding</keyword>
<dbReference type="GO" id="GO:0016020">
    <property type="term" value="C:membrane"/>
    <property type="evidence" value="ECO:0007669"/>
    <property type="project" value="UniProtKB-SubCell"/>
</dbReference>
<dbReference type="Proteomes" id="UP000237105">
    <property type="component" value="Unassembled WGS sequence"/>
</dbReference>
<protein>
    <submittedName>
        <fullName evidence="12">Cytochrome P450, E-class, group I</fullName>
    </submittedName>
</protein>
<gene>
    <name evidence="12" type="ORF">PanWU01x14_169060</name>
</gene>
<evidence type="ECO:0000256" key="11">
    <source>
        <dbReference type="RuleBase" id="RU000461"/>
    </source>
</evidence>
<evidence type="ECO:0000313" key="12">
    <source>
        <dbReference type="EMBL" id="PON58136.1"/>
    </source>
</evidence>
<evidence type="ECO:0000256" key="4">
    <source>
        <dbReference type="ARBA" id="ARBA00022617"/>
    </source>
</evidence>
<comment type="caution">
    <text evidence="12">The sequence shown here is derived from an EMBL/GenBank/DDBJ whole genome shotgun (WGS) entry which is preliminary data.</text>
</comment>
<comment type="similarity">
    <text evidence="3 11">Belongs to the cytochrome P450 family.</text>
</comment>
<dbReference type="GO" id="GO:0005506">
    <property type="term" value="F:iron ion binding"/>
    <property type="evidence" value="ECO:0007669"/>
    <property type="project" value="InterPro"/>
</dbReference>
<evidence type="ECO:0000256" key="3">
    <source>
        <dbReference type="ARBA" id="ARBA00010617"/>
    </source>
</evidence>
<dbReference type="GO" id="GO:0004497">
    <property type="term" value="F:monooxygenase activity"/>
    <property type="evidence" value="ECO:0007669"/>
    <property type="project" value="UniProtKB-KW"/>
</dbReference>
<dbReference type="GO" id="GO:0020037">
    <property type="term" value="F:heme binding"/>
    <property type="evidence" value="ECO:0007669"/>
    <property type="project" value="InterPro"/>
</dbReference>
<dbReference type="PRINTS" id="PR00385">
    <property type="entry name" value="P450"/>
</dbReference>
<name>A0A2P5CAP4_PARAD</name>
<evidence type="ECO:0000256" key="10">
    <source>
        <dbReference type="PIRSR" id="PIRSR602401-1"/>
    </source>
</evidence>
<dbReference type="InterPro" id="IPR002401">
    <property type="entry name" value="Cyt_P450_E_grp-I"/>
</dbReference>
<dbReference type="AlphaFoldDB" id="A0A2P5CAP4"/>
<dbReference type="FunFam" id="1.10.630.10:FF:000019">
    <property type="entry name" value="Cytochrome P450 family protein"/>
    <property type="match status" value="1"/>
</dbReference>
<dbReference type="GO" id="GO:0016705">
    <property type="term" value="F:oxidoreductase activity, acting on paired donors, with incorporation or reduction of molecular oxygen"/>
    <property type="evidence" value="ECO:0007669"/>
    <property type="project" value="InterPro"/>
</dbReference>
<dbReference type="Gene3D" id="1.10.630.10">
    <property type="entry name" value="Cytochrome P450"/>
    <property type="match status" value="1"/>
</dbReference>
<sequence>MIAFQDYNTLLLLFLALVSTTFLLGRAISSSKAQTKAPLPPSPPALPIIGHLHLLGKLPHQALCKVSARYGPIVYLRFGYKPSLLVSSAEIAKECLKTNESCFLNRPQRANFDYLTYGNSDFSVAPYGPFWKFMRKLTVNKLLGASIMDFYRPIRREEIRVLISNLRKLANDGEKVDVGAQFMGLTNNVVSRMALKQKCAKNDDDAYEMRHVVDEMCDLAGKLNVQDFIWFCRKLDLQRFGKRLREVRERYDRLIGRIIEDHEEAKRKRKESKSDGDDEEVKDILDMLLDEFEDEKSEIKLTKENIQAYVMNIFGAGTETQSVTMEWALSELLTHPTAMAKARQEIEQVVGRNRIVEESDLPNLPYIRAVIKETLRLHPGGPFIARESSEDCTIAGYHVPANTRLFLNTWAINRDPTYWDDPHRFIPERFMEEKKDVDVRGQNFEVLPFGSGRRGCPGVNLALLVVPTTVAALVQCFDWKVGEDGNGVVDMEEGFGLSLPRAKPLVCFPVVRLDPFPQDM</sequence>
<dbReference type="PANTHER" id="PTHR47943:SF8">
    <property type="entry name" value="CYTOCHROME P450"/>
    <property type="match status" value="1"/>
</dbReference>
<dbReference type="CDD" id="cd20655">
    <property type="entry name" value="CYP93"/>
    <property type="match status" value="1"/>
</dbReference>
<evidence type="ECO:0000256" key="1">
    <source>
        <dbReference type="ARBA" id="ARBA00001971"/>
    </source>
</evidence>
<evidence type="ECO:0000256" key="6">
    <source>
        <dbReference type="ARBA" id="ARBA00023002"/>
    </source>
</evidence>
<dbReference type="SUPFAM" id="SSF48264">
    <property type="entry name" value="Cytochrome P450"/>
    <property type="match status" value="1"/>
</dbReference>
<dbReference type="PRINTS" id="PR00463">
    <property type="entry name" value="EP450I"/>
</dbReference>
<dbReference type="PANTHER" id="PTHR47943">
    <property type="entry name" value="CYTOCHROME P450 93A3-LIKE"/>
    <property type="match status" value="1"/>
</dbReference>
<evidence type="ECO:0000256" key="2">
    <source>
        <dbReference type="ARBA" id="ARBA00004370"/>
    </source>
</evidence>
<keyword evidence="7 10" id="KW-0408">Iron</keyword>
<dbReference type="InterPro" id="IPR036396">
    <property type="entry name" value="Cyt_P450_sf"/>
</dbReference>
<keyword evidence="6 11" id="KW-0560">Oxidoreductase</keyword>
<dbReference type="STRING" id="3476.A0A2P5CAP4"/>